<organism evidence="1 2">
    <name type="scientific">Lindgomyces ingoldianus</name>
    <dbReference type="NCBI Taxonomy" id="673940"/>
    <lineage>
        <taxon>Eukaryota</taxon>
        <taxon>Fungi</taxon>
        <taxon>Dikarya</taxon>
        <taxon>Ascomycota</taxon>
        <taxon>Pezizomycotina</taxon>
        <taxon>Dothideomycetes</taxon>
        <taxon>Pleosporomycetidae</taxon>
        <taxon>Pleosporales</taxon>
        <taxon>Lindgomycetaceae</taxon>
        <taxon>Lindgomyces</taxon>
    </lineage>
</organism>
<dbReference type="Proteomes" id="UP000799755">
    <property type="component" value="Unassembled WGS sequence"/>
</dbReference>
<keyword evidence="2" id="KW-1185">Reference proteome</keyword>
<name>A0ACB6QVQ1_9PLEO</name>
<evidence type="ECO:0000313" key="1">
    <source>
        <dbReference type="EMBL" id="KAF2471124.1"/>
    </source>
</evidence>
<comment type="caution">
    <text evidence="1">The sequence shown here is derived from an EMBL/GenBank/DDBJ whole genome shotgun (WGS) entry which is preliminary data.</text>
</comment>
<reference evidence="1" key="1">
    <citation type="journal article" date="2020" name="Stud. Mycol.">
        <title>101 Dothideomycetes genomes: a test case for predicting lifestyles and emergence of pathogens.</title>
        <authorList>
            <person name="Haridas S."/>
            <person name="Albert R."/>
            <person name="Binder M."/>
            <person name="Bloem J."/>
            <person name="Labutti K."/>
            <person name="Salamov A."/>
            <person name="Andreopoulos B."/>
            <person name="Baker S."/>
            <person name="Barry K."/>
            <person name="Bills G."/>
            <person name="Bluhm B."/>
            <person name="Cannon C."/>
            <person name="Castanera R."/>
            <person name="Culley D."/>
            <person name="Daum C."/>
            <person name="Ezra D."/>
            <person name="Gonzalez J."/>
            <person name="Henrissat B."/>
            <person name="Kuo A."/>
            <person name="Liang C."/>
            <person name="Lipzen A."/>
            <person name="Lutzoni F."/>
            <person name="Magnuson J."/>
            <person name="Mondo S."/>
            <person name="Nolan M."/>
            <person name="Ohm R."/>
            <person name="Pangilinan J."/>
            <person name="Park H.-J."/>
            <person name="Ramirez L."/>
            <person name="Alfaro M."/>
            <person name="Sun H."/>
            <person name="Tritt A."/>
            <person name="Yoshinaga Y."/>
            <person name="Zwiers L.-H."/>
            <person name="Turgeon B."/>
            <person name="Goodwin S."/>
            <person name="Spatafora J."/>
            <person name="Crous P."/>
            <person name="Grigoriev I."/>
        </authorList>
    </citation>
    <scope>NUCLEOTIDE SEQUENCE</scope>
    <source>
        <strain evidence="1">ATCC 200398</strain>
    </source>
</reference>
<dbReference type="EMBL" id="MU003506">
    <property type="protein sequence ID" value="KAF2471124.1"/>
    <property type="molecule type" value="Genomic_DNA"/>
</dbReference>
<gene>
    <name evidence="1" type="ORF">BDR25DRAFT_355030</name>
</gene>
<proteinExistence type="predicted"/>
<accession>A0ACB6QVQ1</accession>
<sequence length="56" mass="6301">MLKLQARGATRSTSVLLVAQARELMPQSIVTTIMIEEEEERTRCPSQERKSEPASL</sequence>
<evidence type="ECO:0000313" key="2">
    <source>
        <dbReference type="Proteomes" id="UP000799755"/>
    </source>
</evidence>
<protein>
    <submittedName>
        <fullName evidence="1">Uncharacterized protein</fullName>
    </submittedName>
</protein>